<evidence type="ECO:0000256" key="3">
    <source>
        <dbReference type="SAM" id="Phobius"/>
    </source>
</evidence>
<feature type="region of interest" description="Disordered" evidence="2">
    <location>
        <begin position="629"/>
        <end position="708"/>
    </location>
</feature>
<comment type="caution">
    <text evidence="5">The sequence shown here is derived from an EMBL/GenBank/DDBJ whole genome shotgun (WGS) entry which is preliminary data.</text>
</comment>
<dbReference type="PANTHER" id="PTHR10219:SF25">
    <property type="entry name" value="PLECKSTRIN HOMOLOGY DOMAIN-CONTAINING FAMILY A MEMBER 8"/>
    <property type="match status" value="1"/>
</dbReference>
<sequence length="884" mass="95425">MDASATTLNSTVLTVLNGTAFFSDSACTVPTIVMLQPFIFSEKNSTSTQATSNDACSSLSTSSSAPTTTTNSTTATAVNTTSSNIILTGPCLATAYGDYSQQICTNDIVLAETAVFGSYSGLQINTYSQCPPKTSSNSSFVAPSSVDSLNFAVFVVRDRCFAVGNQNNFFQSSLAITSTTTIFAAVSVNTSKNSSVFAVLYNDKTCNTPIITAPIAPTIDSCNSPSSAFTSSFSSSSIINNTIVISKPESTSVFLINQLNGARLDIYYTDSTCTIPASFSYTLSPIPCTPTTLSSCTYGATSQQYLKTTCFTTLDVQTLLNFITLPAIAKKLFIPAPTSVTTPPTYIIIQQFYDSACTATREIQMVLVDVCVTQQSFQTDGTLVSGITSVMNATVFWTQYSDVECRGSPIAVVEYGIADGACLAAFYRISVFSATNMQVAGNSSNNNSGNSSSSSSLTMIVVVAVCGGVVLAGFLAMFASGIYIAIVRKWLSWNHFRFKSSSSSSSLPQPPPSMLPTLLRLQQERVETVRNLKDVEVAAIVVDGGDSSCNFAANDSSSSSSDCTKIFEAEPAVPVAVENFCGSRTVHTDNSIRRNHNEHLSGLLPNMELLYGSFDVAAAFNVTTTTTNAASNNSNVRENSISGNPPEQQHSVSGKYGTKFVVSRSNQQRRRRRTLSDPPQPQLLRREISSPATSSLLSPTDLLSPSRSTSRMELYKTLGATFSVIKSDIQGNITVLYIHTNGYTQKVQTKYRENPIAFATLEAFVKQELTTSKRPAAEGLLWLKRTLELTAIALRRSFDDRSEELSTSFGKAYSVALAPFHNFLIRPMAMSACPRRADFYRNLGDTSPNFWQEFENWLNGLEKVVASLNLFYSVNGVDKDIYAK</sequence>
<keyword evidence="6" id="KW-1185">Reference proteome</keyword>
<dbReference type="Proteomes" id="UP001211907">
    <property type="component" value="Unassembled WGS sequence"/>
</dbReference>
<evidence type="ECO:0000256" key="2">
    <source>
        <dbReference type="SAM" id="MobiDB-lite"/>
    </source>
</evidence>
<dbReference type="Gene3D" id="1.10.3520.10">
    <property type="entry name" value="Glycolipid transfer protein"/>
    <property type="match status" value="1"/>
</dbReference>
<feature type="compositionally biased region" description="Polar residues" evidence="2">
    <location>
        <begin position="637"/>
        <end position="652"/>
    </location>
</feature>
<dbReference type="SUPFAM" id="SSF110004">
    <property type="entry name" value="Glycolipid transfer protein, GLTP"/>
    <property type="match status" value="1"/>
</dbReference>
<dbReference type="GO" id="GO:0016020">
    <property type="term" value="C:membrane"/>
    <property type="evidence" value="ECO:0007669"/>
    <property type="project" value="TreeGrafter"/>
</dbReference>
<evidence type="ECO:0000313" key="6">
    <source>
        <dbReference type="Proteomes" id="UP001211907"/>
    </source>
</evidence>
<keyword evidence="3" id="KW-0812">Transmembrane</keyword>
<protein>
    <recommendedName>
        <fullName evidence="4">Glycolipid transfer protein domain-containing protein</fullName>
    </recommendedName>
</protein>
<organism evidence="5 6">
    <name type="scientific">Physocladia obscura</name>
    <dbReference type="NCBI Taxonomy" id="109957"/>
    <lineage>
        <taxon>Eukaryota</taxon>
        <taxon>Fungi</taxon>
        <taxon>Fungi incertae sedis</taxon>
        <taxon>Chytridiomycota</taxon>
        <taxon>Chytridiomycota incertae sedis</taxon>
        <taxon>Chytridiomycetes</taxon>
        <taxon>Chytridiales</taxon>
        <taxon>Chytriomycetaceae</taxon>
        <taxon>Physocladia</taxon>
    </lineage>
</organism>
<dbReference type="Pfam" id="PF08718">
    <property type="entry name" value="GLTP"/>
    <property type="match status" value="1"/>
</dbReference>
<keyword evidence="3" id="KW-0472">Membrane</keyword>
<evidence type="ECO:0000259" key="4">
    <source>
        <dbReference type="Pfam" id="PF08718"/>
    </source>
</evidence>
<feature type="compositionally biased region" description="Low complexity" evidence="2">
    <location>
        <begin position="689"/>
        <end position="708"/>
    </location>
</feature>
<feature type="transmembrane region" description="Helical" evidence="3">
    <location>
        <begin position="457"/>
        <end position="487"/>
    </location>
</feature>
<accession>A0AAD5T8H0</accession>
<dbReference type="InterPro" id="IPR014830">
    <property type="entry name" value="Glycolipid_transfer_prot_dom"/>
</dbReference>
<evidence type="ECO:0000313" key="5">
    <source>
        <dbReference type="EMBL" id="KAJ3138484.1"/>
    </source>
</evidence>
<dbReference type="EMBL" id="JADGJH010000093">
    <property type="protein sequence ID" value="KAJ3138484.1"/>
    <property type="molecule type" value="Genomic_DNA"/>
</dbReference>
<proteinExistence type="predicted"/>
<gene>
    <name evidence="5" type="ORF">HK100_012624</name>
</gene>
<dbReference type="GO" id="GO:0005829">
    <property type="term" value="C:cytosol"/>
    <property type="evidence" value="ECO:0007669"/>
    <property type="project" value="TreeGrafter"/>
</dbReference>
<reference evidence="5" key="1">
    <citation type="submission" date="2020-05" db="EMBL/GenBank/DDBJ databases">
        <title>Phylogenomic resolution of chytrid fungi.</title>
        <authorList>
            <person name="Stajich J.E."/>
            <person name="Amses K."/>
            <person name="Simmons R."/>
            <person name="Seto K."/>
            <person name="Myers J."/>
            <person name="Bonds A."/>
            <person name="Quandt C.A."/>
            <person name="Barry K."/>
            <person name="Liu P."/>
            <person name="Grigoriev I."/>
            <person name="Longcore J.E."/>
            <person name="James T.Y."/>
        </authorList>
    </citation>
    <scope>NUCLEOTIDE SEQUENCE</scope>
    <source>
        <strain evidence="5">JEL0513</strain>
    </source>
</reference>
<feature type="domain" description="Glycolipid transfer protein" evidence="4">
    <location>
        <begin position="712"/>
        <end position="844"/>
    </location>
</feature>
<keyword evidence="1" id="KW-0813">Transport</keyword>
<keyword evidence="3" id="KW-1133">Transmembrane helix</keyword>
<dbReference type="InterPro" id="IPR036497">
    <property type="entry name" value="GLTP_sf"/>
</dbReference>
<evidence type="ECO:0000256" key="1">
    <source>
        <dbReference type="ARBA" id="ARBA00022448"/>
    </source>
</evidence>
<dbReference type="GO" id="GO:1902387">
    <property type="term" value="F:ceramide 1-phosphate binding"/>
    <property type="evidence" value="ECO:0007669"/>
    <property type="project" value="TreeGrafter"/>
</dbReference>
<name>A0AAD5T8H0_9FUNG</name>
<dbReference type="PANTHER" id="PTHR10219">
    <property type="entry name" value="GLYCOLIPID TRANSFER PROTEIN-RELATED"/>
    <property type="match status" value="1"/>
</dbReference>
<dbReference type="AlphaFoldDB" id="A0AAD5T8H0"/>
<dbReference type="GO" id="GO:1902388">
    <property type="term" value="F:ceramide 1-phosphate transfer activity"/>
    <property type="evidence" value="ECO:0007669"/>
    <property type="project" value="TreeGrafter"/>
</dbReference>